<evidence type="ECO:0000313" key="2">
    <source>
        <dbReference type="EMBL" id="SEP17165.1"/>
    </source>
</evidence>
<evidence type="ECO:0000259" key="1">
    <source>
        <dbReference type="Pfam" id="PF13480"/>
    </source>
</evidence>
<dbReference type="PANTHER" id="PTHR36174">
    <property type="entry name" value="LIPID II:GLYCINE GLYCYLTRANSFERASE"/>
    <property type="match status" value="1"/>
</dbReference>
<name>A0A1H8VP38_9EURY</name>
<gene>
    <name evidence="2" type="ORF">SAMN05216388_10408</name>
</gene>
<keyword evidence="3" id="KW-1185">Reference proteome</keyword>
<proteinExistence type="predicted"/>
<feature type="domain" description="BioF2-like acetyltransferase" evidence="1">
    <location>
        <begin position="169"/>
        <end position="304"/>
    </location>
</feature>
<dbReference type="PANTHER" id="PTHR36174:SF1">
    <property type="entry name" value="LIPID II:GLYCINE GLYCYLTRANSFERASE"/>
    <property type="match status" value="1"/>
</dbReference>
<dbReference type="Pfam" id="PF13480">
    <property type="entry name" value="Acetyltransf_6"/>
    <property type="match status" value="1"/>
</dbReference>
<dbReference type="RefSeq" id="WP_092664138.1">
    <property type="nucleotide sequence ID" value="NZ_FOCX01000040.1"/>
</dbReference>
<keyword evidence="2" id="KW-0808">Transferase</keyword>
<dbReference type="EMBL" id="FOCX01000040">
    <property type="protein sequence ID" value="SEP17165.1"/>
    <property type="molecule type" value="Genomic_DNA"/>
</dbReference>
<dbReference type="InterPro" id="IPR050644">
    <property type="entry name" value="PG_Glycine_Bridge_Synth"/>
</dbReference>
<reference evidence="3" key="1">
    <citation type="submission" date="2016-10" db="EMBL/GenBank/DDBJ databases">
        <authorList>
            <person name="Varghese N."/>
            <person name="Submissions S."/>
        </authorList>
    </citation>
    <scope>NUCLEOTIDE SEQUENCE [LARGE SCALE GENOMIC DNA]</scope>
    <source>
        <strain evidence="3">IBRC-M 10043</strain>
    </source>
</reference>
<accession>A0A1H8VP38</accession>
<sequence>MSVEVREATQSDLEQWNSYVDQSPWAGLFHRDEALATLARHTGCSLTRLVGFKGQEPVGIFPVFELRKGPVTAVVSPPPDVRVPYLGPAPLNVGKLKQRKAERRHRRFVVGALDWIDDRLDPQYTHLRLHRGYPDLRPLTWEAFDTDPAYTYLVDLSVGRDALLDSFSRDARTNVRDGQDDERIVIREGGRANIPFILERVRERYRAQGVDFRLPTALVTDLYDDLPEGAIRPYVCRVDERPVGGILALEHGETVSRWQGGVKTDTEAAVNDLLDWQVMTDGIDRGCATYDLVGANNRRINEYKAKFNPELQPFYSVERGSTVVTLATRLYDQLRSASGTITPAK</sequence>
<evidence type="ECO:0000313" key="3">
    <source>
        <dbReference type="Proteomes" id="UP000198775"/>
    </source>
</evidence>
<dbReference type="InterPro" id="IPR016181">
    <property type="entry name" value="Acyl_CoA_acyltransferase"/>
</dbReference>
<dbReference type="Proteomes" id="UP000198775">
    <property type="component" value="Unassembled WGS sequence"/>
</dbReference>
<organism evidence="2 3">
    <name type="scientific">Halorientalis persicus</name>
    <dbReference type="NCBI Taxonomy" id="1367881"/>
    <lineage>
        <taxon>Archaea</taxon>
        <taxon>Methanobacteriati</taxon>
        <taxon>Methanobacteriota</taxon>
        <taxon>Stenosarchaea group</taxon>
        <taxon>Halobacteria</taxon>
        <taxon>Halobacteriales</taxon>
        <taxon>Haloarculaceae</taxon>
        <taxon>Halorientalis</taxon>
    </lineage>
</organism>
<dbReference type="Gene3D" id="3.40.630.30">
    <property type="match status" value="1"/>
</dbReference>
<dbReference type="OrthoDB" id="140543at2157"/>
<dbReference type="SUPFAM" id="SSF55729">
    <property type="entry name" value="Acyl-CoA N-acyltransferases (Nat)"/>
    <property type="match status" value="1"/>
</dbReference>
<protein>
    <submittedName>
        <fullName evidence="2">Acetyltransferase (GNAT) domain-containing protein</fullName>
    </submittedName>
</protein>
<dbReference type="AlphaFoldDB" id="A0A1H8VP38"/>
<dbReference type="InterPro" id="IPR038740">
    <property type="entry name" value="BioF2-like_GNAT_dom"/>
</dbReference>
<dbReference type="GO" id="GO:0016740">
    <property type="term" value="F:transferase activity"/>
    <property type="evidence" value="ECO:0007669"/>
    <property type="project" value="UniProtKB-KW"/>
</dbReference>